<feature type="domain" description="DUF4183" evidence="1">
    <location>
        <begin position="51"/>
        <end position="104"/>
    </location>
</feature>
<evidence type="ECO:0000313" key="3">
    <source>
        <dbReference type="Proteomes" id="UP000298246"/>
    </source>
</evidence>
<dbReference type="OrthoDB" id="2623159at2"/>
<sequence length="135" mass="13881">MSVDYFEWICPDNFAITGTITTTTTTSVTPTVWRYTATVVLGNILSGVTTIPATSFKNDAGTSVASNGLTAPGSNGYYNVFVNGNLQMGGLTTLTAASLAINLGLAIGATVSLEVVSLSAVSNSTTTFNLNVVQT</sequence>
<dbReference type="RefSeq" id="WP_134753093.1">
    <property type="nucleotide sequence ID" value="NZ_MYFO02000010.1"/>
</dbReference>
<protein>
    <recommendedName>
        <fullName evidence="1">DUF4183 domain-containing protein</fullName>
    </recommendedName>
</protein>
<proteinExistence type="predicted"/>
<gene>
    <name evidence="2" type="ORF">B5M42_12025</name>
</gene>
<dbReference type="AlphaFoldDB" id="A0A4Y8Q2C0"/>
<dbReference type="InterPro" id="IPR025237">
    <property type="entry name" value="DUF4183"/>
</dbReference>
<comment type="caution">
    <text evidence="2">The sequence shown here is derived from an EMBL/GenBank/DDBJ whole genome shotgun (WGS) entry which is preliminary data.</text>
</comment>
<evidence type="ECO:0000259" key="1">
    <source>
        <dbReference type="Pfam" id="PF13799"/>
    </source>
</evidence>
<dbReference type="Pfam" id="PF13799">
    <property type="entry name" value="DUF4183"/>
    <property type="match status" value="1"/>
</dbReference>
<dbReference type="EMBL" id="MYFO01000013">
    <property type="protein sequence ID" value="TFE87547.1"/>
    <property type="molecule type" value="Genomic_DNA"/>
</dbReference>
<keyword evidence="3" id="KW-1185">Reference proteome</keyword>
<dbReference type="Proteomes" id="UP000298246">
    <property type="component" value="Unassembled WGS sequence"/>
</dbReference>
<name>A0A4Y8Q2C0_9BACL</name>
<organism evidence="2 3">
    <name type="scientific">Paenibacillus athensensis</name>
    <dbReference type="NCBI Taxonomy" id="1967502"/>
    <lineage>
        <taxon>Bacteria</taxon>
        <taxon>Bacillati</taxon>
        <taxon>Bacillota</taxon>
        <taxon>Bacilli</taxon>
        <taxon>Bacillales</taxon>
        <taxon>Paenibacillaceae</taxon>
        <taxon>Paenibacillus</taxon>
    </lineage>
</organism>
<reference evidence="2 3" key="1">
    <citation type="submission" date="2017-03" db="EMBL/GenBank/DDBJ databases">
        <title>Isolation of Levoglucosan Utilizing Bacteria.</title>
        <authorList>
            <person name="Arya A.S."/>
        </authorList>
    </citation>
    <scope>NUCLEOTIDE SEQUENCE [LARGE SCALE GENOMIC DNA]</scope>
    <source>
        <strain evidence="2 3">MEC069</strain>
    </source>
</reference>
<evidence type="ECO:0000313" key="2">
    <source>
        <dbReference type="EMBL" id="TFE87547.1"/>
    </source>
</evidence>
<accession>A0A4Y8Q2C0</accession>